<dbReference type="GO" id="GO:0019148">
    <property type="term" value="F:D-cysteine desulfhydrase activity"/>
    <property type="evidence" value="ECO:0007669"/>
    <property type="project" value="TreeGrafter"/>
</dbReference>
<evidence type="ECO:0000313" key="6">
    <source>
        <dbReference type="Proteomes" id="UP000281112"/>
    </source>
</evidence>
<dbReference type="PIRSF" id="PIRSF006278">
    <property type="entry name" value="ACCD_DCysDesulf"/>
    <property type="match status" value="1"/>
</dbReference>
<comment type="similarity">
    <text evidence="2">Belongs to the ACC deaminase/D-cysteine desulfhydrase family.</text>
</comment>
<comment type="cofactor">
    <cofactor evidence="1">
        <name>pyridoxal 5'-phosphate</name>
        <dbReference type="ChEBI" id="CHEBI:597326"/>
    </cofactor>
</comment>
<evidence type="ECO:0000256" key="3">
    <source>
        <dbReference type="ARBA" id="ARBA00022898"/>
    </source>
</evidence>
<protein>
    <submittedName>
        <fullName evidence="5">1-aminocyclopropane-1-carboxylate deaminase/D-cysteine desulfhydrase</fullName>
    </submittedName>
</protein>
<dbReference type="PANTHER" id="PTHR43780">
    <property type="entry name" value="1-AMINOCYCLOPROPANE-1-CARBOXYLATE DEAMINASE-RELATED"/>
    <property type="match status" value="1"/>
</dbReference>
<dbReference type="SUPFAM" id="SSF53686">
    <property type="entry name" value="Tryptophan synthase beta subunit-like PLP-dependent enzymes"/>
    <property type="match status" value="1"/>
</dbReference>
<dbReference type="AlphaFoldDB" id="A0A3N9THD1"/>
<comment type="caution">
    <text evidence="5">The sequence shown here is derived from an EMBL/GenBank/DDBJ whole genome shotgun (WGS) entry which is preliminary data.</text>
</comment>
<dbReference type="RefSeq" id="WP_124937189.1">
    <property type="nucleotide sequence ID" value="NZ_RJVQ01000003.1"/>
</dbReference>
<evidence type="ECO:0000256" key="4">
    <source>
        <dbReference type="PIRSR" id="PIRSR006278-2"/>
    </source>
</evidence>
<evidence type="ECO:0000313" key="5">
    <source>
        <dbReference type="EMBL" id="RQW63721.1"/>
    </source>
</evidence>
<sequence>MALSHSPVTEHNFRGFPFYLKRDDLLHPHFSGNKARKLKTLMEEPLPHIKTLISYGSPQANSLYSFAALAYLRGWEFEFYVDHIPEMLVNHPIGNYKGAIGLGAKVIPVQQRAEKGTHPKDFINDIRQPDESCLVIPEGARCGLAEEGINSLAYELLDFIRLHQLQNVVVALPSGTGTTAIFLHNQLKEHDVEVLTCACVGDNQYLESQFKELKPDTTFPTILSLEKKHHFGKLYDEHYAIWDELKLETQVEFELLYDPIMWRCLEEWLPNNQDKTLIYLHQGGILGNQSMLARYKYRLRQKLS</sequence>
<keyword evidence="3 4" id="KW-0663">Pyridoxal phosphate</keyword>
<keyword evidence="6" id="KW-1185">Reference proteome</keyword>
<gene>
    <name evidence="5" type="ORF">EES38_08830</name>
</gene>
<accession>A0A3N9THD1</accession>
<dbReference type="EMBL" id="RJVQ01000003">
    <property type="protein sequence ID" value="RQW63721.1"/>
    <property type="molecule type" value="Genomic_DNA"/>
</dbReference>
<evidence type="ECO:0000256" key="1">
    <source>
        <dbReference type="ARBA" id="ARBA00001933"/>
    </source>
</evidence>
<dbReference type="InterPro" id="IPR036052">
    <property type="entry name" value="TrpB-like_PALP_sf"/>
</dbReference>
<dbReference type="InterPro" id="IPR027278">
    <property type="entry name" value="ACCD_DCysDesulf"/>
</dbReference>
<reference evidence="5 6" key="1">
    <citation type="submission" date="2018-11" db="EMBL/GenBank/DDBJ databases">
        <title>Vibrio LJC006 sp. nov., isolated from seawater during the bloom of the enteromorpha.</title>
        <authorList>
            <person name="Liang J."/>
        </authorList>
    </citation>
    <scope>NUCLEOTIDE SEQUENCE [LARGE SCALE GENOMIC DNA]</scope>
    <source>
        <strain evidence="5 6">LJC006</strain>
    </source>
</reference>
<proteinExistence type="inferred from homology"/>
<dbReference type="PANTHER" id="PTHR43780:SF2">
    <property type="entry name" value="1-AMINOCYCLOPROPANE-1-CARBOXYLATE DEAMINASE-RELATED"/>
    <property type="match status" value="1"/>
</dbReference>
<dbReference type="Proteomes" id="UP000281112">
    <property type="component" value="Unassembled WGS sequence"/>
</dbReference>
<organism evidence="5 6">
    <name type="scientific">Vibrio viridaestus</name>
    <dbReference type="NCBI Taxonomy" id="2487322"/>
    <lineage>
        <taxon>Bacteria</taxon>
        <taxon>Pseudomonadati</taxon>
        <taxon>Pseudomonadota</taxon>
        <taxon>Gammaproteobacteria</taxon>
        <taxon>Vibrionales</taxon>
        <taxon>Vibrionaceae</taxon>
        <taxon>Vibrio</taxon>
    </lineage>
</organism>
<dbReference type="Gene3D" id="3.40.50.1100">
    <property type="match status" value="2"/>
</dbReference>
<feature type="modified residue" description="N6-(pyridoxal phosphate)lysine" evidence="4">
    <location>
        <position position="34"/>
    </location>
</feature>
<name>A0A3N9THD1_9VIBR</name>
<evidence type="ECO:0000256" key="2">
    <source>
        <dbReference type="ARBA" id="ARBA00008639"/>
    </source>
</evidence>
<dbReference type="OrthoDB" id="9801249at2"/>